<dbReference type="Proteomes" id="UP001445076">
    <property type="component" value="Unassembled WGS sequence"/>
</dbReference>
<dbReference type="InterPro" id="IPR009057">
    <property type="entry name" value="Homeodomain-like_sf"/>
</dbReference>
<protein>
    <recommendedName>
        <fullName evidence="2">SANT domain-containing protein</fullName>
    </recommendedName>
</protein>
<feature type="domain" description="SANT" evidence="2">
    <location>
        <begin position="76"/>
        <end position="127"/>
    </location>
</feature>
<dbReference type="SMART" id="SM00717">
    <property type="entry name" value="SANT"/>
    <property type="match status" value="1"/>
</dbReference>
<evidence type="ECO:0000313" key="3">
    <source>
        <dbReference type="EMBL" id="KAK8728268.1"/>
    </source>
</evidence>
<dbReference type="InterPro" id="IPR001005">
    <property type="entry name" value="SANT/Myb"/>
</dbReference>
<keyword evidence="4" id="KW-1185">Reference proteome</keyword>
<name>A0AAW0WKS4_CHEQU</name>
<dbReference type="Pfam" id="PF00249">
    <property type="entry name" value="Myb_DNA-binding"/>
    <property type="match status" value="1"/>
</dbReference>
<accession>A0AAW0WKS4</accession>
<dbReference type="InterPro" id="IPR049048">
    <property type="entry name" value="REST_helical"/>
</dbReference>
<dbReference type="CDD" id="cd00167">
    <property type="entry name" value="SANT"/>
    <property type="match status" value="1"/>
</dbReference>
<reference evidence="3 4" key="1">
    <citation type="journal article" date="2024" name="BMC Genomics">
        <title>Genome assembly of redclaw crayfish (Cherax quadricarinatus) provides insights into its immune adaptation and hypoxia tolerance.</title>
        <authorList>
            <person name="Liu Z."/>
            <person name="Zheng J."/>
            <person name="Li H."/>
            <person name="Fang K."/>
            <person name="Wang S."/>
            <person name="He J."/>
            <person name="Zhou D."/>
            <person name="Weng S."/>
            <person name="Chi M."/>
            <person name="Gu Z."/>
            <person name="He J."/>
            <person name="Li F."/>
            <person name="Wang M."/>
        </authorList>
    </citation>
    <scope>NUCLEOTIDE SEQUENCE [LARGE SCALE GENOMIC DNA]</scope>
    <source>
        <strain evidence="3">ZL_2023a</strain>
    </source>
</reference>
<proteinExistence type="predicted"/>
<dbReference type="GO" id="GO:0005634">
    <property type="term" value="C:nucleus"/>
    <property type="evidence" value="ECO:0007669"/>
    <property type="project" value="UniProtKB-SubCell"/>
</dbReference>
<dbReference type="InterPro" id="IPR017884">
    <property type="entry name" value="SANT_dom"/>
</dbReference>
<dbReference type="PROSITE" id="PS51293">
    <property type="entry name" value="SANT"/>
    <property type="match status" value="1"/>
</dbReference>
<organism evidence="3 4">
    <name type="scientific">Cherax quadricarinatus</name>
    <name type="common">Australian red claw crayfish</name>
    <dbReference type="NCBI Taxonomy" id="27406"/>
    <lineage>
        <taxon>Eukaryota</taxon>
        <taxon>Metazoa</taxon>
        <taxon>Ecdysozoa</taxon>
        <taxon>Arthropoda</taxon>
        <taxon>Crustacea</taxon>
        <taxon>Multicrustacea</taxon>
        <taxon>Malacostraca</taxon>
        <taxon>Eumalacostraca</taxon>
        <taxon>Eucarida</taxon>
        <taxon>Decapoda</taxon>
        <taxon>Pleocyemata</taxon>
        <taxon>Astacidea</taxon>
        <taxon>Parastacoidea</taxon>
        <taxon>Parastacidae</taxon>
        <taxon>Cherax</taxon>
    </lineage>
</organism>
<evidence type="ECO:0000256" key="1">
    <source>
        <dbReference type="ARBA" id="ARBA00004123"/>
    </source>
</evidence>
<dbReference type="Gene3D" id="1.20.58.1880">
    <property type="match status" value="1"/>
</dbReference>
<evidence type="ECO:0000313" key="4">
    <source>
        <dbReference type="Proteomes" id="UP001445076"/>
    </source>
</evidence>
<gene>
    <name evidence="3" type="ORF">OTU49_009206</name>
</gene>
<dbReference type="Pfam" id="PF20878">
    <property type="entry name" value="REST_helical"/>
    <property type="match status" value="1"/>
</dbReference>
<evidence type="ECO:0000259" key="2">
    <source>
        <dbReference type="PROSITE" id="PS51293"/>
    </source>
</evidence>
<comment type="subcellular location">
    <subcellularLocation>
        <location evidence="1">Nucleus</location>
    </subcellularLocation>
</comment>
<comment type="caution">
    <text evidence="3">The sequence shown here is derived from an EMBL/GenBank/DDBJ whole genome shotgun (WGS) entry which is preliminary data.</text>
</comment>
<sequence length="148" mass="16556">MQLCQLSLDLMAMVSSGPPGPPGTLTPGQQLLRHMENEVIALKRQVQSNKAQISSVRSKIADDGITPYRPPAQAGPPKAKWSQEELLLAVQAVRYFGKDFKAIAEIVGNKTENHVRSFFVTYRKRYNLDGVLREWEEEHGPVRANADE</sequence>
<dbReference type="AlphaFoldDB" id="A0AAW0WKS4"/>
<dbReference type="SUPFAM" id="SSF46689">
    <property type="entry name" value="Homeodomain-like"/>
    <property type="match status" value="1"/>
</dbReference>
<dbReference type="EMBL" id="JARKIK010000072">
    <property type="protein sequence ID" value="KAK8728268.1"/>
    <property type="molecule type" value="Genomic_DNA"/>
</dbReference>